<evidence type="ECO:0000313" key="6">
    <source>
        <dbReference type="Proteomes" id="UP001501509"/>
    </source>
</evidence>
<dbReference type="Pfam" id="PF00106">
    <property type="entry name" value="adh_short"/>
    <property type="match status" value="1"/>
</dbReference>
<dbReference type="Proteomes" id="UP001501509">
    <property type="component" value="Unassembled WGS sequence"/>
</dbReference>
<evidence type="ECO:0000313" key="5">
    <source>
        <dbReference type="EMBL" id="GAA2636566.1"/>
    </source>
</evidence>
<dbReference type="InterPro" id="IPR002347">
    <property type="entry name" value="SDR_fam"/>
</dbReference>
<sequence>MTALTGKIVLITGANRGIGRALLEEALHRGARQVYAATRGSFVHPDERVTPLLLDVTDKAQTQQAAQAVPALDLLVNNAGVAVPDDLNDPAVLEHHLAVNLFGYHGVTQAFLPLLVRSRGAIVNNLSTAALEPMPIVPAYSISKAAAYSLTRSQRIFLADQGVRVHAVFTGPTDTDMNRGFDMPKASPESVARAIFDGVENQEEDIFPDPMAQTMAAGWRNSPAKALEDEHAALSAAEPA</sequence>
<dbReference type="PRINTS" id="PR00081">
    <property type="entry name" value="GDHRDH"/>
</dbReference>
<dbReference type="SUPFAM" id="SSF51735">
    <property type="entry name" value="NAD(P)-binding Rossmann-fold domains"/>
    <property type="match status" value="1"/>
</dbReference>
<keyword evidence="2" id="KW-0521">NADP</keyword>
<evidence type="ECO:0000256" key="2">
    <source>
        <dbReference type="ARBA" id="ARBA00022857"/>
    </source>
</evidence>
<dbReference type="PRINTS" id="PR00080">
    <property type="entry name" value="SDRFAMILY"/>
</dbReference>
<name>A0ABP6DA76_9ACTN</name>
<keyword evidence="6" id="KW-1185">Reference proteome</keyword>
<protein>
    <submittedName>
        <fullName evidence="5">SDR family oxidoreductase</fullName>
    </submittedName>
</protein>
<evidence type="ECO:0000256" key="1">
    <source>
        <dbReference type="ARBA" id="ARBA00006484"/>
    </source>
</evidence>
<dbReference type="Gene3D" id="3.40.50.720">
    <property type="entry name" value="NAD(P)-binding Rossmann-like Domain"/>
    <property type="match status" value="1"/>
</dbReference>
<comment type="similarity">
    <text evidence="1 4">Belongs to the short-chain dehydrogenases/reductases (SDR) family.</text>
</comment>
<organism evidence="5 6">
    <name type="scientific">Actinomadura fulvescens</name>
    <dbReference type="NCBI Taxonomy" id="46160"/>
    <lineage>
        <taxon>Bacteria</taxon>
        <taxon>Bacillati</taxon>
        <taxon>Actinomycetota</taxon>
        <taxon>Actinomycetes</taxon>
        <taxon>Streptosporangiales</taxon>
        <taxon>Thermomonosporaceae</taxon>
        <taxon>Actinomadura</taxon>
    </lineage>
</organism>
<proteinExistence type="inferred from homology"/>
<dbReference type="PANTHER" id="PTHR43391:SF14">
    <property type="entry name" value="DEHYDROGENASE_REDUCTASE SDR FAMILY PROTEIN 7-LIKE"/>
    <property type="match status" value="1"/>
</dbReference>
<keyword evidence="3" id="KW-0560">Oxidoreductase</keyword>
<reference evidence="6" key="1">
    <citation type="journal article" date="2019" name="Int. J. Syst. Evol. Microbiol.">
        <title>The Global Catalogue of Microorganisms (GCM) 10K type strain sequencing project: providing services to taxonomists for standard genome sequencing and annotation.</title>
        <authorList>
            <consortium name="The Broad Institute Genomics Platform"/>
            <consortium name="The Broad Institute Genome Sequencing Center for Infectious Disease"/>
            <person name="Wu L."/>
            <person name="Ma J."/>
        </authorList>
    </citation>
    <scope>NUCLEOTIDE SEQUENCE [LARGE SCALE GENOMIC DNA]</scope>
    <source>
        <strain evidence="6">JCM 6833</strain>
    </source>
</reference>
<dbReference type="PROSITE" id="PS00061">
    <property type="entry name" value="ADH_SHORT"/>
    <property type="match status" value="1"/>
</dbReference>
<dbReference type="InterPro" id="IPR020904">
    <property type="entry name" value="Sc_DH/Rdtase_CS"/>
</dbReference>
<dbReference type="EMBL" id="BAAATD010000021">
    <property type="protein sequence ID" value="GAA2636566.1"/>
    <property type="molecule type" value="Genomic_DNA"/>
</dbReference>
<dbReference type="PANTHER" id="PTHR43391">
    <property type="entry name" value="RETINOL DEHYDROGENASE-RELATED"/>
    <property type="match status" value="1"/>
</dbReference>
<dbReference type="InterPro" id="IPR036291">
    <property type="entry name" value="NAD(P)-bd_dom_sf"/>
</dbReference>
<evidence type="ECO:0000256" key="4">
    <source>
        <dbReference type="RuleBase" id="RU000363"/>
    </source>
</evidence>
<gene>
    <name evidence="5" type="ORF">GCM10010411_89750</name>
</gene>
<comment type="caution">
    <text evidence="5">The sequence shown here is derived from an EMBL/GenBank/DDBJ whole genome shotgun (WGS) entry which is preliminary data.</text>
</comment>
<accession>A0ABP6DA76</accession>
<dbReference type="RefSeq" id="WP_344548807.1">
    <property type="nucleotide sequence ID" value="NZ_BAAATD010000021.1"/>
</dbReference>
<evidence type="ECO:0000256" key="3">
    <source>
        <dbReference type="ARBA" id="ARBA00023002"/>
    </source>
</evidence>